<evidence type="ECO:0000313" key="2">
    <source>
        <dbReference type="Proteomes" id="UP001177160"/>
    </source>
</evidence>
<name>A0ABT2Y7X3_9MOLU</name>
<accession>A0ABT2Y7X3</accession>
<dbReference type="EMBL" id="JAOVQM010000011">
    <property type="protein sequence ID" value="MCV2232836.1"/>
    <property type="molecule type" value="Genomic_DNA"/>
</dbReference>
<dbReference type="Proteomes" id="UP001177160">
    <property type="component" value="Unassembled WGS sequence"/>
</dbReference>
<sequence>MILKKIQVDGQDIHVQLSKEDARKAYLNQEPLVFTDEAEKAEFMASFESHKDEPKHEEPKSRNKLHKLVQMLPFMDEETIHELVQKILADEQGLLGIDIAVMLPFLEEEDIKALFKKAMQGGHPKLNPMVIAPFVDEDDLSFVVDEYIAGNLSESQLDALYPFLNEDDLKRLFKHIINEA</sequence>
<evidence type="ECO:0000313" key="1">
    <source>
        <dbReference type="EMBL" id="MCV2232836.1"/>
    </source>
</evidence>
<dbReference type="RefSeq" id="WP_263609025.1">
    <property type="nucleotide sequence ID" value="NZ_JAOVQM010000011.1"/>
</dbReference>
<proteinExistence type="predicted"/>
<protein>
    <submittedName>
        <fullName evidence="1">Uncharacterized protein</fullName>
    </submittedName>
</protein>
<organism evidence="1 2">
    <name type="scientific">Paracholeplasma manati</name>
    <dbReference type="NCBI Taxonomy" id="591373"/>
    <lineage>
        <taxon>Bacteria</taxon>
        <taxon>Bacillati</taxon>
        <taxon>Mycoplasmatota</taxon>
        <taxon>Mollicutes</taxon>
        <taxon>Acholeplasmatales</taxon>
        <taxon>Acholeplasmataceae</taxon>
        <taxon>Paracholeplasma</taxon>
    </lineage>
</organism>
<comment type="caution">
    <text evidence="1">The sequence shown here is derived from an EMBL/GenBank/DDBJ whole genome shotgun (WGS) entry which is preliminary data.</text>
</comment>
<gene>
    <name evidence="1" type="ORF">N7548_08390</name>
</gene>
<keyword evidence="2" id="KW-1185">Reference proteome</keyword>
<reference evidence="1" key="1">
    <citation type="submission" date="2022-09" db="EMBL/GenBank/DDBJ databases">
        <title>Novel Mycoplasma species identified in domestic and wild animals.</title>
        <authorList>
            <person name="Volokhov D.V."/>
            <person name="Furtak V.A."/>
            <person name="Zagorodnyaya T.A."/>
        </authorList>
    </citation>
    <scope>NUCLEOTIDE SEQUENCE</scope>
    <source>
        <strain evidence="1">Oakley</strain>
    </source>
</reference>